<feature type="non-terminal residue" evidence="1">
    <location>
        <position position="1"/>
    </location>
</feature>
<protein>
    <submittedName>
        <fullName evidence="1">TPR and ankyrin repeat-containing protein 1</fullName>
    </submittedName>
</protein>
<dbReference type="InterPro" id="IPR039904">
    <property type="entry name" value="TRANK1"/>
</dbReference>
<reference evidence="1" key="1">
    <citation type="submission" date="2015-07" db="EMBL/GenBank/DDBJ databases">
        <title>Transcriptome Assembly of Anthurium amnicola.</title>
        <authorList>
            <person name="Suzuki J."/>
        </authorList>
    </citation>
    <scope>NUCLEOTIDE SEQUENCE</scope>
</reference>
<gene>
    <name evidence="1" type="primary">Trank1_1</name>
    <name evidence="1" type="ORF">g.26011</name>
</gene>
<dbReference type="PANTHER" id="PTHR21529">
    <property type="entry name" value="MAMMARY TURMOR VIRUS RECEPTOR HOMOLOG 1, 2 MTVR1, 2"/>
    <property type="match status" value="1"/>
</dbReference>
<name>A0A1D1XJ88_9ARAE</name>
<organism evidence="1">
    <name type="scientific">Anthurium amnicola</name>
    <dbReference type="NCBI Taxonomy" id="1678845"/>
    <lineage>
        <taxon>Eukaryota</taxon>
        <taxon>Viridiplantae</taxon>
        <taxon>Streptophyta</taxon>
        <taxon>Embryophyta</taxon>
        <taxon>Tracheophyta</taxon>
        <taxon>Spermatophyta</taxon>
        <taxon>Magnoliopsida</taxon>
        <taxon>Liliopsida</taxon>
        <taxon>Araceae</taxon>
        <taxon>Pothoideae</taxon>
        <taxon>Potheae</taxon>
        <taxon>Anthurium</taxon>
    </lineage>
</organism>
<dbReference type="AlphaFoldDB" id="A0A1D1XJ88"/>
<sequence length="99" mass="11216">LFVCSKGMLFEMGLSFIKHWKENANHDNVPASGQNLDEICDLFLGRCVLHYHEFKNKDNMLKFARVISSVEYAGDCFSQAQCWSLAAEAYAKGNMLSKC</sequence>
<evidence type="ECO:0000313" key="1">
    <source>
        <dbReference type="EMBL" id="JAT42422.1"/>
    </source>
</evidence>
<proteinExistence type="predicted"/>
<feature type="non-terminal residue" evidence="1">
    <location>
        <position position="99"/>
    </location>
</feature>
<dbReference type="PANTHER" id="PTHR21529:SF4">
    <property type="entry name" value="TPR AND ANKYRIN REPEAT-CONTAINING PROTEIN 1"/>
    <property type="match status" value="1"/>
</dbReference>
<accession>A0A1D1XJ88</accession>
<dbReference type="EMBL" id="GDJX01025514">
    <property type="protein sequence ID" value="JAT42422.1"/>
    <property type="molecule type" value="Transcribed_RNA"/>
</dbReference>